<feature type="non-terminal residue" evidence="1">
    <location>
        <position position="1"/>
    </location>
</feature>
<feature type="non-terminal residue" evidence="1">
    <location>
        <position position="278"/>
    </location>
</feature>
<name>A0A2B4R4E4_STYPI</name>
<reference evidence="2" key="1">
    <citation type="journal article" date="2017" name="bioRxiv">
        <title>Comparative analysis of the genomes of Stylophora pistillata and Acropora digitifera provides evidence for extensive differences between species of corals.</title>
        <authorList>
            <person name="Voolstra C.R."/>
            <person name="Li Y."/>
            <person name="Liew Y.J."/>
            <person name="Baumgarten S."/>
            <person name="Zoccola D."/>
            <person name="Flot J.-F."/>
            <person name="Tambutte S."/>
            <person name="Allemand D."/>
            <person name="Aranda M."/>
        </authorList>
    </citation>
    <scope>NUCLEOTIDE SEQUENCE [LARGE SCALE GENOMIC DNA]</scope>
</reference>
<dbReference type="EMBL" id="LSMT01003051">
    <property type="protein sequence ID" value="PFX11258.1"/>
    <property type="molecule type" value="Genomic_DNA"/>
</dbReference>
<dbReference type="Proteomes" id="UP000225706">
    <property type="component" value="Unassembled WGS sequence"/>
</dbReference>
<sequence>RGTNALIDVEEKFLRDLHQAPSRFHNALRYVGNFPLIITTNMDELLEIFLWKTGNGGEKLRLDQSWPDLGRDVIIKCLGDGGFTVRPLPSSKNYFEDFCTDLEGPEVELMQQIFDERSILFLGCDPERTEYKNFFQKFAVNAKMKHYKFETYWDSDLHENGNLLTLKAIIQPWEFVQCLSTGTIQEEFQSGKVYERSYLRTQREEYLKDQLALEKMASEIIFHTIDITNALSPDEYFENISRSAIQDIFSNDPFGVYSEERVQRTLDAMKGRRDNLIK</sequence>
<dbReference type="OrthoDB" id="4062651at2759"/>
<dbReference type="AlphaFoldDB" id="A0A2B4R4E4"/>
<proteinExistence type="predicted"/>
<organism evidence="1 2">
    <name type="scientific">Stylophora pistillata</name>
    <name type="common">Smooth cauliflower coral</name>
    <dbReference type="NCBI Taxonomy" id="50429"/>
    <lineage>
        <taxon>Eukaryota</taxon>
        <taxon>Metazoa</taxon>
        <taxon>Cnidaria</taxon>
        <taxon>Anthozoa</taxon>
        <taxon>Hexacorallia</taxon>
        <taxon>Scleractinia</taxon>
        <taxon>Astrocoeniina</taxon>
        <taxon>Pocilloporidae</taxon>
        <taxon>Stylophora</taxon>
    </lineage>
</organism>
<dbReference type="Pfam" id="PF13289">
    <property type="entry name" value="SIR2_2"/>
    <property type="match status" value="1"/>
</dbReference>
<evidence type="ECO:0000313" key="2">
    <source>
        <dbReference type="Proteomes" id="UP000225706"/>
    </source>
</evidence>
<keyword evidence="2" id="KW-1185">Reference proteome</keyword>
<gene>
    <name evidence="1" type="ORF">AWC38_SpisGene25128</name>
</gene>
<comment type="caution">
    <text evidence="1">The sequence shown here is derived from an EMBL/GenBank/DDBJ whole genome shotgun (WGS) entry which is preliminary data.</text>
</comment>
<protein>
    <submittedName>
        <fullName evidence="1">Uncharacterized protein</fullName>
    </submittedName>
</protein>
<accession>A0A2B4R4E4</accession>
<evidence type="ECO:0000313" key="1">
    <source>
        <dbReference type="EMBL" id="PFX11258.1"/>
    </source>
</evidence>